<name>A0A938X7K6_9FIRM</name>
<feature type="transmembrane region" description="Helical" evidence="9">
    <location>
        <begin position="424"/>
        <end position="447"/>
    </location>
</feature>
<feature type="transmembrane region" description="Helical" evidence="9">
    <location>
        <begin position="218"/>
        <end position="236"/>
    </location>
</feature>
<dbReference type="EMBL" id="JACJKY010000014">
    <property type="protein sequence ID" value="MBM6921303.1"/>
    <property type="molecule type" value="Genomic_DNA"/>
</dbReference>
<evidence type="ECO:0000313" key="10">
    <source>
        <dbReference type="EMBL" id="MBM6921303.1"/>
    </source>
</evidence>
<comment type="caution">
    <text evidence="10">The sequence shown here is derived from an EMBL/GenBank/DDBJ whole genome shotgun (WGS) entry which is preliminary data.</text>
</comment>
<evidence type="ECO:0000256" key="1">
    <source>
        <dbReference type="ARBA" id="ARBA00004651"/>
    </source>
</evidence>
<feature type="transmembrane region" description="Helical" evidence="9">
    <location>
        <begin position="394"/>
        <end position="412"/>
    </location>
</feature>
<evidence type="ECO:0000256" key="3">
    <source>
        <dbReference type="ARBA" id="ARBA00022448"/>
    </source>
</evidence>
<comment type="subcellular location">
    <subcellularLocation>
        <location evidence="1 9">Cell membrane</location>
        <topology evidence="1 9">Multi-pass membrane protein</topology>
    </subcellularLocation>
</comment>
<feature type="transmembrane region" description="Helical" evidence="9">
    <location>
        <begin position="184"/>
        <end position="206"/>
    </location>
</feature>
<keyword evidence="8 9" id="KW-0472">Membrane</keyword>
<proteinExistence type="inferred from homology"/>
<keyword evidence="6 9" id="KW-0769">Symport</keyword>
<dbReference type="GO" id="GO:0005283">
    <property type="term" value="F:amino acid:sodium symporter activity"/>
    <property type="evidence" value="ECO:0007669"/>
    <property type="project" value="InterPro"/>
</dbReference>
<evidence type="ECO:0000256" key="4">
    <source>
        <dbReference type="ARBA" id="ARBA00022475"/>
    </source>
</evidence>
<feature type="transmembrane region" description="Helical" evidence="9">
    <location>
        <begin position="99"/>
        <end position="120"/>
    </location>
</feature>
<dbReference type="PANTHER" id="PTHR30330">
    <property type="entry name" value="AGSS FAMILY TRANSPORTER, SODIUM-ALANINE"/>
    <property type="match status" value="1"/>
</dbReference>
<evidence type="ECO:0000313" key="11">
    <source>
        <dbReference type="Proteomes" id="UP000774750"/>
    </source>
</evidence>
<sequence length="455" mass="48597">MEQLASWISTVSDFVWNNLLLWLLVGTGILFTIRTRFVQLRKLGEGFRNLFSGFSLKGKKAGKEGMSSFQALTTAIAAQVGTGNITGCATALYSGGPGAIFWMWVSAFFGMATIYGEAVLAQKFKSKDRDGEVTGGPIYYIRARFTGRFGKFLAGFFALAIIFALGFTGNMVQANSISAAFTTAFNIPPVVVGILVAIMAGFIFIGGVARIASITEKLVPVMSVFYVLGCLIILVINHDMIISAFQSIFIAAFNPQAVLGGAVGITVREAMRFGVARGLFSNEAGMGSTPHAHALAKVEKPQDQGIIAMVGVFFDTFIVLTLTALVILTSGLLQPGVKGALEGTALAQAAFNHAFGGFGNIFVAICMFFFAFSTIIGWYFFGERNVKALFGKKAIKIYAAIVVVCIAVGSALKVNLVWNLSDLFNGLMVFPNLIALLFLSSIVAKAAKGENILKK</sequence>
<protein>
    <submittedName>
        <fullName evidence="10">Sodium:alanine symporter family protein</fullName>
    </submittedName>
</protein>
<dbReference type="Gene3D" id="1.20.1740.10">
    <property type="entry name" value="Amino acid/polyamine transporter I"/>
    <property type="match status" value="1"/>
</dbReference>
<keyword evidence="7 9" id="KW-1133">Transmembrane helix</keyword>
<dbReference type="PANTHER" id="PTHR30330:SF14">
    <property type="entry name" value="SODIUM_AMINO ACID (ALANINE) SYMPORTER"/>
    <property type="match status" value="1"/>
</dbReference>
<feature type="transmembrane region" description="Helical" evidence="9">
    <location>
        <begin position="248"/>
        <end position="267"/>
    </location>
</feature>
<reference evidence="10" key="1">
    <citation type="submission" date="2020-08" db="EMBL/GenBank/DDBJ databases">
        <authorList>
            <person name="Cejkova D."/>
            <person name="Kubasova T."/>
            <person name="Jahodarova E."/>
            <person name="Rychlik I."/>
        </authorList>
    </citation>
    <scope>NUCLEOTIDE SEQUENCE</scope>
    <source>
        <strain evidence="10">An559</strain>
    </source>
</reference>
<gene>
    <name evidence="10" type="ORF">H6A12_09060</name>
</gene>
<keyword evidence="5 9" id="KW-0812">Transmembrane</keyword>
<dbReference type="PRINTS" id="PR00175">
    <property type="entry name" value="NAALASMPORT"/>
</dbReference>
<accession>A0A938X7K6</accession>
<feature type="transmembrane region" description="Helical" evidence="9">
    <location>
        <begin position="69"/>
        <end position="93"/>
    </location>
</feature>
<reference evidence="10" key="2">
    <citation type="journal article" date="2021" name="Sci. Rep.">
        <title>The distribution of antibiotic resistance genes in chicken gut microbiota commensals.</title>
        <authorList>
            <person name="Juricova H."/>
            <person name="Matiasovicova J."/>
            <person name="Kubasova T."/>
            <person name="Cejkova D."/>
            <person name="Rychlik I."/>
        </authorList>
    </citation>
    <scope>NUCLEOTIDE SEQUENCE</scope>
    <source>
        <strain evidence="10">An559</strain>
    </source>
</reference>
<feature type="transmembrane region" description="Helical" evidence="9">
    <location>
        <begin position="14"/>
        <end position="33"/>
    </location>
</feature>
<dbReference type="RefSeq" id="WP_204447162.1">
    <property type="nucleotide sequence ID" value="NZ_JACJKY010000014.1"/>
</dbReference>
<evidence type="ECO:0000256" key="5">
    <source>
        <dbReference type="ARBA" id="ARBA00022692"/>
    </source>
</evidence>
<evidence type="ECO:0000256" key="9">
    <source>
        <dbReference type="RuleBase" id="RU363064"/>
    </source>
</evidence>
<dbReference type="AlphaFoldDB" id="A0A938X7K6"/>
<evidence type="ECO:0000256" key="7">
    <source>
        <dbReference type="ARBA" id="ARBA00022989"/>
    </source>
</evidence>
<feature type="transmembrane region" description="Helical" evidence="9">
    <location>
        <begin position="152"/>
        <end position="172"/>
    </location>
</feature>
<dbReference type="Pfam" id="PF01235">
    <property type="entry name" value="Na_Ala_symp"/>
    <property type="match status" value="1"/>
</dbReference>
<evidence type="ECO:0000256" key="2">
    <source>
        <dbReference type="ARBA" id="ARBA00009261"/>
    </source>
</evidence>
<evidence type="ECO:0000256" key="8">
    <source>
        <dbReference type="ARBA" id="ARBA00023136"/>
    </source>
</evidence>
<organism evidence="10 11">
    <name type="scientific">Merdimmobilis hominis</name>
    <dbReference type="NCBI Taxonomy" id="2897707"/>
    <lineage>
        <taxon>Bacteria</taxon>
        <taxon>Bacillati</taxon>
        <taxon>Bacillota</taxon>
        <taxon>Clostridia</taxon>
        <taxon>Eubacteriales</taxon>
        <taxon>Oscillospiraceae</taxon>
        <taxon>Merdimmobilis</taxon>
    </lineage>
</organism>
<dbReference type="FunFam" id="1.20.1740.10:FF:000004">
    <property type="entry name" value="Sodium:alanine symporter family protein"/>
    <property type="match status" value="1"/>
</dbReference>
<feature type="transmembrane region" description="Helical" evidence="9">
    <location>
        <begin position="306"/>
        <end position="328"/>
    </location>
</feature>
<dbReference type="NCBIfam" id="TIGR00835">
    <property type="entry name" value="agcS"/>
    <property type="match status" value="1"/>
</dbReference>
<dbReference type="GO" id="GO:0005886">
    <property type="term" value="C:plasma membrane"/>
    <property type="evidence" value="ECO:0007669"/>
    <property type="project" value="UniProtKB-SubCell"/>
</dbReference>
<comment type="similarity">
    <text evidence="2 9">Belongs to the alanine or glycine:cation symporter (AGCS) (TC 2.A.25) family.</text>
</comment>
<keyword evidence="11" id="KW-1185">Reference proteome</keyword>
<dbReference type="PROSITE" id="PS00873">
    <property type="entry name" value="NA_ALANINE_SYMP"/>
    <property type="match status" value="1"/>
</dbReference>
<keyword evidence="4 9" id="KW-1003">Cell membrane</keyword>
<feature type="transmembrane region" description="Helical" evidence="9">
    <location>
        <begin position="361"/>
        <end position="382"/>
    </location>
</feature>
<evidence type="ECO:0000256" key="6">
    <source>
        <dbReference type="ARBA" id="ARBA00022847"/>
    </source>
</evidence>
<keyword evidence="3 9" id="KW-0813">Transport</keyword>
<dbReference type="Proteomes" id="UP000774750">
    <property type="component" value="Unassembled WGS sequence"/>
</dbReference>
<dbReference type="InterPro" id="IPR001463">
    <property type="entry name" value="Na/Ala_symport"/>
</dbReference>